<feature type="region of interest" description="Disordered" evidence="1">
    <location>
        <begin position="511"/>
        <end position="541"/>
    </location>
</feature>
<sequence>MPLESPRGAIHYATTDHDYVASKEDLDANHNPYPSTDPKHAEFQRTTRAAAVERLGINASKLMRLSDFKAEEFHHDVAAAHRHEAAARRDREALAGGDVTPARRRYAPSSTTGFRDAESPRITLLPAPFAAKGGVAATHQRETDSAKLTINNDVERGDSPASPDDDYSNTIFVETTTTPAAAGTITCSAALHGGHSLLYATSDGFLHLAHVTPGGAPPTNAARSEATGLQFVDDSVRDRITTSQAQAAGVMGREEQCDAGVWVSKRFHRSVRAEDDNTLLSSTSNNDDDGGSGEKAPFALCLSVAPHDAYVAIGLSNGSVQIWNYLTMEGVASLPPPPPPHGENEASREHVVKIHFLPLADTNVGAPESSTQHVKPLAGAYTLLLLYSNGSMSLVQFSIGSGTSALPPPYHGAMLSTTVSPTVRDAPHAFPFEEAGPAPPSITLLVQRTRLIRGTVVPNSLCVSVNDNVAYVANKEGEWFVVDLADVQLAMRWHLSDFLSKCENKVAAAPSTTGAGVQKANGSSSSLKQQPRPFVLPSTTSQQRVTFRDDANEQNISNASSFTVVHITSIDAHETWVVLGLSSGETILLQRTKGRLSRGVYAIRQYIDLVGLSTNTPGNNKHINNINSIHDSRSVLSRICPNSHTIVSIVRGKELVLWSLSPELQFSVLQRSPLLAATATTTDSTAAPSFSSLTDVSVHVLTDAMEVWSCGADGINYAWVSQFPRAQHEVHATQREADAICESNGVALIDWHVVVSRMGAESQLGVFAATDALCKASEADVFRRYFWKWLQFRLEHQLQRKHDSIAVFLARSEFHRIGRDSFRKWVTFRNDRLRQKRNINAAAAIQALIAQQRMHGALTLWQRYRVHRRRQRECVSRVQILLEATQRRQRAIECVSRVQILLEATQRRQRAIAYSRLRAFSRLQRLRRRWMLFSSTLENETVKALQRAVFMRWWGLRQRNIEIAHRNRIADSLANDVAHKQHAQFTFTTWKAYLEQKKRRAVLSSWSNTLGLNSTALVCSQYFHSWVQQAYLKRGEASLAKLKAAETSANALESKIMSAAPKVQRLRRVANLKERLAGCKDRMDELRDVQDGIAVRVTMLRLAERQDTEQQNRRESVSRCGSPLFAGCAAPPPHTTVEPQDALDASRRSNRSNVVGRGAGLDDTFRSADGSHNNTNNKDEPQPTPPVPGGSAASRGGESSLAHVEQSAVDMFPQSISWLKKRILNFNTDEALIVQVVEKARGSGAGSFTGSVSGTPAKKLFLVTLQHIEKRVRDAFGATSTTDGRSNSVMSRTSGDDRSGQTPTAAERLATGSPHSLDDFATSSEQPLVDMWMPEEATEVELRAAIIRLVEKSPAIARGLLRDILSLVISYDCMPTGERRSGIPERSRAAFVHHAEVLDIIHDSLQRCGVTLTSL</sequence>
<reference evidence="3" key="1">
    <citation type="submission" date="2015-09" db="EMBL/GenBank/DDBJ databases">
        <authorList>
            <consortium name="Pathogen Informatics"/>
        </authorList>
    </citation>
    <scope>NUCLEOTIDE SEQUENCE [LARGE SCALE GENOMIC DNA]</scope>
    <source>
        <strain evidence="3">Lake Konstanz</strain>
    </source>
</reference>
<feature type="compositionally biased region" description="Basic and acidic residues" evidence="1">
    <location>
        <begin position="1106"/>
        <end position="1117"/>
    </location>
</feature>
<name>A0A0S4JS08_BODSA</name>
<evidence type="ECO:0000313" key="3">
    <source>
        <dbReference type="Proteomes" id="UP000051952"/>
    </source>
</evidence>
<accession>A0A0S4JS08</accession>
<dbReference type="InterPro" id="IPR036322">
    <property type="entry name" value="WD40_repeat_dom_sf"/>
</dbReference>
<feature type="region of interest" description="Disordered" evidence="1">
    <location>
        <begin position="1106"/>
        <end position="1202"/>
    </location>
</feature>
<proteinExistence type="predicted"/>
<dbReference type="EMBL" id="CYKH01002164">
    <property type="protein sequence ID" value="CUG93578.1"/>
    <property type="molecule type" value="Genomic_DNA"/>
</dbReference>
<evidence type="ECO:0000313" key="2">
    <source>
        <dbReference type="EMBL" id="CUG93578.1"/>
    </source>
</evidence>
<dbReference type="VEuPathDB" id="TriTrypDB:BSAL_43585"/>
<feature type="region of interest" description="Disordered" evidence="1">
    <location>
        <begin position="21"/>
        <end position="41"/>
    </location>
</feature>
<evidence type="ECO:0000256" key="1">
    <source>
        <dbReference type="SAM" id="MobiDB-lite"/>
    </source>
</evidence>
<protein>
    <submittedName>
        <fullName evidence="2">Uncharacterized protein</fullName>
    </submittedName>
</protein>
<dbReference type="SUPFAM" id="SSF50978">
    <property type="entry name" value="WD40 repeat-like"/>
    <property type="match status" value="1"/>
</dbReference>
<keyword evidence="3" id="KW-1185">Reference proteome</keyword>
<feature type="compositionally biased region" description="Polar residues" evidence="1">
    <location>
        <begin position="511"/>
        <end position="529"/>
    </location>
</feature>
<feature type="region of interest" description="Disordered" evidence="1">
    <location>
        <begin position="136"/>
        <end position="167"/>
    </location>
</feature>
<organism evidence="2 3">
    <name type="scientific">Bodo saltans</name>
    <name type="common">Flagellated protozoan</name>
    <dbReference type="NCBI Taxonomy" id="75058"/>
    <lineage>
        <taxon>Eukaryota</taxon>
        <taxon>Discoba</taxon>
        <taxon>Euglenozoa</taxon>
        <taxon>Kinetoplastea</taxon>
        <taxon>Metakinetoplastina</taxon>
        <taxon>Eubodonida</taxon>
        <taxon>Bodonidae</taxon>
        <taxon>Bodo</taxon>
    </lineage>
</organism>
<dbReference type="Proteomes" id="UP000051952">
    <property type="component" value="Unassembled WGS sequence"/>
</dbReference>
<gene>
    <name evidence="2" type="ORF">BSAL_43585</name>
</gene>
<feature type="compositionally biased region" description="Polar residues" evidence="1">
    <location>
        <begin position="1278"/>
        <end position="1293"/>
    </location>
</feature>
<feature type="compositionally biased region" description="Low complexity" evidence="1">
    <location>
        <begin position="1189"/>
        <end position="1202"/>
    </location>
</feature>
<feature type="region of interest" description="Disordered" evidence="1">
    <location>
        <begin position="1276"/>
        <end position="1320"/>
    </location>
</feature>